<feature type="compositionally biased region" description="Pro residues" evidence="2">
    <location>
        <begin position="244"/>
        <end position="260"/>
    </location>
</feature>
<feature type="domain" description="CCHC-type" evidence="4">
    <location>
        <begin position="194"/>
        <end position="209"/>
    </location>
</feature>
<sequence length="267" mass="29218">MGRGVDDDHEYLDADFLLKMHQNYLREERRNVHPARVFRRKPATTTTAARSLTSSENTCRVDVSSLLPKIISENQHPNTRGRRQLLSPSAPHQTLSKSSLLWILFLLLLVCCCWSFVSLLNPSSWWALFLEVKMGKFNHKVIVTGLPFGSAFTLSVPGGSGGKRGGGSGGGKRGGSAGGGKPGGNKDKKKKKQRCWRCKERGHPGKECKYSEEEAAAKKAEFSKKKEENASTSSSTTSAEAVKPPFPGWKPGCVVPPPPTHTNDVDM</sequence>
<feature type="compositionally biased region" description="Basic residues" evidence="2">
    <location>
        <begin position="187"/>
        <end position="196"/>
    </location>
</feature>
<dbReference type="Proteomes" id="UP000198287">
    <property type="component" value="Unassembled WGS sequence"/>
</dbReference>
<dbReference type="EMBL" id="LNIX01000007">
    <property type="protein sequence ID" value="OXA51896.1"/>
    <property type="molecule type" value="Genomic_DNA"/>
</dbReference>
<proteinExistence type="predicted"/>
<evidence type="ECO:0000256" key="3">
    <source>
        <dbReference type="SAM" id="Phobius"/>
    </source>
</evidence>
<accession>A0A226E5S6</accession>
<dbReference type="GO" id="GO:0003676">
    <property type="term" value="F:nucleic acid binding"/>
    <property type="evidence" value="ECO:0007669"/>
    <property type="project" value="InterPro"/>
</dbReference>
<name>A0A226E5S6_FOLCA</name>
<keyword evidence="1" id="KW-0862">Zinc</keyword>
<evidence type="ECO:0000256" key="1">
    <source>
        <dbReference type="PROSITE-ProRule" id="PRU00047"/>
    </source>
</evidence>
<feature type="compositionally biased region" description="Basic and acidic residues" evidence="2">
    <location>
        <begin position="197"/>
        <end position="229"/>
    </location>
</feature>
<dbReference type="AlphaFoldDB" id="A0A226E5S6"/>
<dbReference type="InterPro" id="IPR001878">
    <property type="entry name" value="Znf_CCHC"/>
</dbReference>
<keyword evidence="3" id="KW-0472">Membrane</keyword>
<gene>
    <name evidence="5" type="ORF">Fcan01_13377</name>
</gene>
<feature type="transmembrane region" description="Helical" evidence="3">
    <location>
        <begin position="99"/>
        <end position="117"/>
    </location>
</feature>
<feature type="compositionally biased region" description="Gly residues" evidence="2">
    <location>
        <begin position="161"/>
        <end position="183"/>
    </location>
</feature>
<evidence type="ECO:0000259" key="4">
    <source>
        <dbReference type="PROSITE" id="PS50158"/>
    </source>
</evidence>
<dbReference type="GO" id="GO:0008270">
    <property type="term" value="F:zinc ion binding"/>
    <property type="evidence" value="ECO:0007669"/>
    <property type="project" value="UniProtKB-KW"/>
</dbReference>
<keyword evidence="3" id="KW-0812">Transmembrane</keyword>
<organism evidence="5 6">
    <name type="scientific">Folsomia candida</name>
    <name type="common">Springtail</name>
    <dbReference type="NCBI Taxonomy" id="158441"/>
    <lineage>
        <taxon>Eukaryota</taxon>
        <taxon>Metazoa</taxon>
        <taxon>Ecdysozoa</taxon>
        <taxon>Arthropoda</taxon>
        <taxon>Hexapoda</taxon>
        <taxon>Collembola</taxon>
        <taxon>Entomobryomorpha</taxon>
        <taxon>Isotomoidea</taxon>
        <taxon>Isotomidae</taxon>
        <taxon>Proisotominae</taxon>
        <taxon>Folsomia</taxon>
    </lineage>
</organism>
<evidence type="ECO:0000256" key="2">
    <source>
        <dbReference type="SAM" id="MobiDB-lite"/>
    </source>
</evidence>
<comment type="caution">
    <text evidence="5">The sequence shown here is derived from an EMBL/GenBank/DDBJ whole genome shotgun (WGS) entry which is preliminary data.</text>
</comment>
<keyword evidence="6" id="KW-1185">Reference proteome</keyword>
<protein>
    <recommendedName>
        <fullName evidence="4">CCHC-type domain-containing protein</fullName>
    </recommendedName>
</protein>
<keyword evidence="3" id="KW-1133">Transmembrane helix</keyword>
<feature type="compositionally biased region" description="Low complexity" evidence="2">
    <location>
        <begin position="230"/>
        <end position="241"/>
    </location>
</feature>
<keyword evidence="1" id="KW-0479">Metal-binding</keyword>
<evidence type="ECO:0000313" key="6">
    <source>
        <dbReference type="Proteomes" id="UP000198287"/>
    </source>
</evidence>
<dbReference type="PROSITE" id="PS50158">
    <property type="entry name" value="ZF_CCHC"/>
    <property type="match status" value="1"/>
</dbReference>
<keyword evidence="1" id="KW-0863">Zinc-finger</keyword>
<evidence type="ECO:0000313" key="5">
    <source>
        <dbReference type="EMBL" id="OXA51896.1"/>
    </source>
</evidence>
<feature type="region of interest" description="Disordered" evidence="2">
    <location>
        <begin position="161"/>
        <end position="267"/>
    </location>
</feature>
<reference evidence="5 6" key="1">
    <citation type="submission" date="2015-12" db="EMBL/GenBank/DDBJ databases">
        <title>The genome of Folsomia candida.</title>
        <authorList>
            <person name="Faddeeva A."/>
            <person name="Derks M.F."/>
            <person name="Anvar Y."/>
            <person name="Smit S."/>
            <person name="Van Straalen N."/>
            <person name="Roelofs D."/>
        </authorList>
    </citation>
    <scope>NUCLEOTIDE SEQUENCE [LARGE SCALE GENOMIC DNA]</scope>
    <source>
        <strain evidence="5 6">VU population</strain>
        <tissue evidence="5">Whole body</tissue>
    </source>
</reference>